<evidence type="ECO:0000313" key="1">
    <source>
        <dbReference type="EMBL" id="SDI10996.1"/>
    </source>
</evidence>
<protein>
    <submittedName>
        <fullName evidence="1">Uncharacterized protein</fullName>
    </submittedName>
</protein>
<evidence type="ECO:0000313" key="2">
    <source>
        <dbReference type="Proteomes" id="UP000183255"/>
    </source>
</evidence>
<gene>
    <name evidence="1" type="ORF">SAMN05421804_101704</name>
</gene>
<accession>A0A1G8HWG1</accession>
<dbReference type="EMBL" id="FNDZ01000001">
    <property type="protein sequence ID" value="SDI10996.1"/>
    <property type="molecule type" value="Genomic_DNA"/>
</dbReference>
<reference evidence="1 2" key="1">
    <citation type="submission" date="2016-10" db="EMBL/GenBank/DDBJ databases">
        <authorList>
            <person name="de Groot N.N."/>
        </authorList>
    </citation>
    <scope>NUCLEOTIDE SEQUENCE [LARGE SCALE GENOMIC DNA]</scope>
    <source>
        <strain evidence="1 2">CGMCC 1.5058</strain>
    </source>
</reference>
<proteinExistence type="predicted"/>
<name>A0A1G8HWG1_9CLOT</name>
<organism evidence="1 2">
    <name type="scientific">Proteiniclasticum ruminis</name>
    <dbReference type="NCBI Taxonomy" id="398199"/>
    <lineage>
        <taxon>Bacteria</taxon>
        <taxon>Bacillati</taxon>
        <taxon>Bacillota</taxon>
        <taxon>Clostridia</taxon>
        <taxon>Eubacteriales</taxon>
        <taxon>Clostridiaceae</taxon>
        <taxon>Proteiniclasticum</taxon>
    </lineage>
</organism>
<sequence>MFIFLLILGASLMVYGFKKRVEETKEQHLSSSHREWMPGAVSEASGASLSLETEEEVKDLRHRMEMLEKTLFEELLKWQMERETLKSGLLHEEDMELSLRGSEVFEEEEVLEKKPMPEHVKKVWDLLREGRSTAEAARELGISKGEVLLLKNLSKHYKE</sequence>
<dbReference type="Proteomes" id="UP000183255">
    <property type="component" value="Unassembled WGS sequence"/>
</dbReference>
<dbReference type="AlphaFoldDB" id="A0A1G8HWG1"/>
<dbReference type="RefSeq" id="WP_031574155.1">
    <property type="nucleotide sequence ID" value="NZ_FNDZ01000001.1"/>
</dbReference>